<evidence type="ECO:0000256" key="7">
    <source>
        <dbReference type="ARBA" id="ARBA00049158"/>
    </source>
</evidence>
<evidence type="ECO:0000256" key="8">
    <source>
        <dbReference type="RuleBase" id="RU366003"/>
    </source>
</evidence>
<dbReference type="GO" id="GO:0004401">
    <property type="term" value="F:histidinol-phosphatase activity"/>
    <property type="evidence" value="ECO:0007669"/>
    <property type="project" value="UniProtKB-UniRule"/>
</dbReference>
<evidence type="ECO:0000256" key="5">
    <source>
        <dbReference type="ARBA" id="ARBA00022801"/>
    </source>
</evidence>
<evidence type="ECO:0000256" key="1">
    <source>
        <dbReference type="ARBA" id="ARBA00004970"/>
    </source>
</evidence>
<sequence>MNRHDGHIHTPYCPHGSRDSLKSYVENAIFQGFAAISFMEHAPLPESFNDPAPTKDSAMTLHSLDNYLQDCERIKEEYQEHIKILTGLEVDYIAGYENETATFLNQWGPRLDDSILSVHFLTLDSRSYSCIDYSKDTFQTFLTEAGSLEKVYQCYYNTLIQAASADLGAYKPARLGHMTLIRKFQNAFPRKFSDTAMIENVLETVEKHGMSLDINGAGLYKPDCREVYPPKYVVETAKKRGIQLVYGSDAHTATAVGQGSGVISPWIHSDL</sequence>
<feature type="domain" description="PHP" evidence="9">
    <location>
        <begin position="5"/>
        <end position="215"/>
    </location>
</feature>
<dbReference type="CDD" id="cd12110">
    <property type="entry name" value="PHP_HisPPase_Hisj_like"/>
    <property type="match status" value="1"/>
</dbReference>
<keyword evidence="5 8" id="KW-0378">Hydrolase</keyword>
<dbReference type="SUPFAM" id="SSF89550">
    <property type="entry name" value="PHP domain-like"/>
    <property type="match status" value="1"/>
</dbReference>
<keyword evidence="6 8" id="KW-0368">Histidine biosynthesis</keyword>
<dbReference type="EC" id="3.1.3.15" evidence="3 8"/>
<dbReference type="EMBL" id="FOGV01000018">
    <property type="protein sequence ID" value="SES17408.1"/>
    <property type="molecule type" value="Genomic_DNA"/>
</dbReference>
<proteinExistence type="inferred from homology"/>
<dbReference type="Pfam" id="PF02811">
    <property type="entry name" value="PHP"/>
    <property type="match status" value="1"/>
</dbReference>
<dbReference type="AlphaFoldDB" id="A0A1H9V752"/>
<dbReference type="PANTHER" id="PTHR21039">
    <property type="entry name" value="HISTIDINOL PHOSPHATASE-RELATED"/>
    <property type="match status" value="1"/>
</dbReference>
<keyword evidence="4 8" id="KW-0028">Amino-acid biosynthesis</keyword>
<evidence type="ECO:0000256" key="2">
    <source>
        <dbReference type="ARBA" id="ARBA00009152"/>
    </source>
</evidence>
<dbReference type="STRING" id="1464123.SAMN05444126_11833"/>
<dbReference type="GO" id="GO:0000105">
    <property type="term" value="P:L-histidine biosynthetic process"/>
    <property type="evidence" value="ECO:0007669"/>
    <property type="project" value="UniProtKB-UniRule"/>
</dbReference>
<dbReference type="InterPro" id="IPR016195">
    <property type="entry name" value="Pol/histidinol_Pase-like"/>
</dbReference>
<comment type="pathway">
    <text evidence="1 8">Amino-acid biosynthesis; L-histidine biosynthesis; L-histidine from 5-phospho-alpha-D-ribose 1-diphosphate: step 8/9.</text>
</comment>
<name>A0A1H9V752_9BACI</name>
<reference evidence="11" key="1">
    <citation type="submission" date="2016-10" db="EMBL/GenBank/DDBJ databases">
        <authorList>
            <person name="de Groot N.N."/>
        </authorList>
    </citation>
    <scope>NUCLEOTIDE SEQUENCE [LARGE SCALE GENOMIC DNA]</scope>
    <source>
        <strain evidence="11">10nlg</strain>
    </source>
</reference>
<protein>
    <recommendedName>
        <fullName evidence="3 8">Histidinol-phosphatase</fullName>
        <shortName evidence="8">HolPase</shortName>
        <ecNumber evidence="3 8">3.1.3.15</ecNumber>
    </recommendedName>
</protein>
<keyword evidence="11" id="KW-1185">Reference proteome</keyword>
<dbReference type="InterPro" id="IPR004013">
    <property type="entry name" value="PHP_dom"/>
</dbReference>
<dbReference type="PANTHER" id="PTHR21039:SF0">
    <property type="entry name" value="HISTIDINOL-PHOSPHATASE"/>
    <property type="match status" value="1"/>
</dbReference>
<comment type="caution">
    <text evidence="10">The sequence shown here is derived from an EMBL/GenBank/DDBJ whole genome shotgun (WGS) entry which is preliminary data.</text>
</comment>
<evidence type="ECO:0000256" key="3">
    <source>
        <dbReference type="ARBA" id="ARBA00013085"/>
    </source>
</evidence>
<evidence type="ECO:0000256" key="4">
    <source>
        <dbReference type="ARBA" id="ARBA00022605"/>
    </source>
</evidence>
<comment type="catalytic activity">
    <reaction evidence="7 8">
        <text>L-histidinol phosphate + H2O = L-histidinol + phosphate</text>
        <dbReference type="Rhea" id="RHEA:14465"/>
        <dbReference type="ChEBI" id="CHEBI:15377"/>
        <dbReference type="ChEBI" id="CHEBI:43474"/>
        <dbReference type="ChEBI" id="CHEBI:57699"/>
        <dbReference type="ChEBI" id="CHEBI:57980"/>
        <dbReference type="EC" id="3.1.3.15"/>
    </reaction>
</comment>
<dbReference type="OrthoDB" id="9775255at2"/>
<dbReference type="UniPathway" id="UPA00031">
    <property type="reaction ID" value="UER00013"/>
</dbReference>
<dbReference type="NCBIfam" id="NF005996">
    <property type="entry name" value="PRK08123.1"/>
    <property type="match status" value="1"/>
</dbReference>
<dbReference type="Gene3D" id="3.20.20.140">
    <property type="entry name" value="Metal-dependent hydrolases"/>
    <property type="match status" value="1"/>
</dbReference>
<dbReference type="GO" id="GO:0005737">
    <property type="term" value="C:cytoplasm"/>
    <property type="evidence" value="ECO:0007669"/>
    <property type="project" value="TreeGrafter"/>
</dbReference>
<dbReference type="RefSeq" id="WP_093073505.1">
    <property type="nucleotide sequence ID" value="NZ_FOGV01000018.1"/>
</dbReference>
<evidence type="ECO:0000313" key="10">
    <source>
        <dbReference type="EMBL" id="SES17408.1"/>
    </source>
</evidence>
<evidence type="ECO:0000256" key="6">
    <source>
        <dbReference type="ARBA" id="ARBA00023102"/>
    </source>
</evidence>
<dbReference type="NCBIfam" id="TIGR01856">
    <property type="entry name" value="hisJ_fam"/>
    <property type="match status" value="1"/>
</dbReference>
<accession>A0A1H9V752</accession>
<gene>
    <name evidence="10" type="ORF">SAMN05444126_11833</name>
</gene>
<comment type="similarity">
    <text evidence="2 8">Belongs to the PHP hydrolase family. HisK subfamily.</text>
</comment>
<evidence type="ECO:0000259" key="9">
    <source>
        <dbReference type="Pfam" id="PF02811"/>
    </source>
</evidence>
<organism evidence="10 11">
    <name type="scientific">Salisediminibacterium halotolerans</name>
    <dbReference type="NCBI Taxonomy" id="517425"/>
    <lineage>
        <taxon>Bacteria</taxon>
        <taxon>Bacillati</taxon>
        <taxon>Bacillota</taxon>
        <taxon>Bacilli</taxon>
        <taxon>Bacillales</taxon>
        <taxon>Bacillaceae</taxon>
        <taxon>Salisediminibacterium</taxon>
    </lineage>
</organism>
<dbReference type="InterPro" id="IPR010140">
    <property type="entry name" value="Histidinol_P_phosphatase_HisJ"/>
</dbReference>
<evidence type="ECO:0000313" key="11">
    <source>
        <dbReference type="Proteomes" id="UP000199318"/>
    </source>
</evidence>
<dbReference type="Proteomes" id="UP000199318">
    <property type="component" value="Unassembled WGS sequence"/>
</dbReference>